<proteinExistence type="predicted"/>
<comment type="caution">
    <text evidence="1">The sequence shown here is derived from an EMBL/GenBank/DDBJ whole genome shotgun (WGS) entry which is preliminary data.</text>
</comment>
<reference evidence="1" key="1">
    <citation type="submission" date="2019-10" db="EMBL/GenBank/DDBJ databases">
        <title>Conservation and host-specific expression of non-tandemly repeated heterogenous ribosome RNA gene in arbuscular mycorrhizal fungi.</title>
        <authorList>
            <person name="Maeda T."/>
            <person name="Kobayashi Y."/>
            <person name="Nakagawa T."/>
            <person name="Ezawa T."/>
            <person name="Yamaguchi K."/>
            <person name="Bino T."/>
            <person name="Nishimoto Y."/>
            <person name="Shigenobu S."/>
            <person name="Kawaguchi M."/>
        </authorList>
    </citation>
    <scope>NUCLEOTIDE SEQUENCE</scope>
    <source>
        <strain evidence="1">HR1</strain>
    </source>
</reference>
<evidence type="ECO:0000313" key="2">
    <source>
        <dbReference type="Proteomes" id="UP000615446"/>
    </source>
</evidence>
<gene>
    <name evidence="1" type="ORF">RCL2_001746900</name>
</gene>
<dbReference type="Proteomes" id="UP000615446">
    <property type="component" value="Unassembled WGS sequence"/>
</dbReference>
<dbReference type="AlphaFoldDB" id="A0A8H3QVD9"/>
<accession>A0A8H3QVD9</accession>
<protein>
    <submittedName>
        <fullName evidence="1">Uncharacterized protein</fullName>
    </submittedName>
</protein>
<dbReference type="OrthoDB" id="10554048at2759"/>
<evidence type="ECO:0000313" key="1">
    <source>
        <dbReference type="EMBL" id="GES90634.1"/>
    </source>
</evidence>
<dbReference type="EMBL" id="BLAL01000196">
    <property type="protein sequence ID" value="GES90634.1"/>
    <property type="molecule type" value="Genomic_DNA"/>
</dbReference>
<name>A0A8H3QVD9_9GLOM</name>
<organism evidence="1 2">
    <name type="scientific">Rhizophagus clarus</name>
    <dbReference type="NCBI Taxonomy" id="94130"/>
    <lineage>
        <taxon>Eukaryota</taxon>
        <taxon>Fungi</taxon>
        <taxon>Fungi incertae sedis</taxon>
        <taxon>Mucoromycota</taxon>
        <taxon>Glomeromycotina</taxon>
        <taxon>Glomeromycetes</taxon>
        <taxon>Glomerales</taxon>
        <taxon>Glomeraceae</taxon>
        <taxon>Rhizophagus</taxon>
    </lineage>
</organism>
<sequence>MGVAILTHRSMSQHAIPSSNTAILFLSQVVLSTERVFSSFGLSVVFSPWRSKGAPHVIDVHLYSIFGKWQR</sequence>